<dbReference type="InterPro" id="IPR025166">
    <property type="entry name" value="Integrase_DNA_bind_dom"/>
</dbReference>
<organism evidence="4 5">
    <name type="scientific">Stakelama sediminis</name>
    <dbReference type="NCBI Taxonomy" id="463200"/>
    <lineage>
        <taxon>Bacteria</taxon>
        <taxon>Pseudomonadati</taxon>
        <taxon>Pseudomonadota</taxon>
        <taxon>Alphaproteobacteria</taxon>
        <taxon>Sphingomonadales</taxon>
        <taxon>Sphingomonadaceae</taxon>
        <taxon>Stakelama</taxon>
    </lineage>
</organism>
<name>A0A840Z2F5_9SPHN</name>
<comment type="caution">
    <text evidence="4">The sequence shown here is derived from an EMBL/GenBank/DDBJ whole genome shotgun (WGS) entry which is preliminary data.</text>
</comment>
<dbReference type="AlphaFoldDB" id="A0A840Z2F5"/>
<dbReference type="Pfam" id="PF13356">
    <property type="entry name" value="Arm-DNA-bind_3"/>
    <property type="match status" value="1"/>
</dbReference>
<dbReference type="InterPro" id="IPR038488">
    <property type="entry name" value="Integrase_DNA-bd_sf"/>
</dbReference>
<feature type="domain" description="Integrase DNA-binding" evidence="3">
    <location>
        <begin position="6"/>
        <end position="94"/>
    </location>
</feature>
<dbReference type="EMBL" id="JACIJI010000006">
    <property type="protein sequence ID" value="MBB5719852.1"/>
    <property type="molecule type" value="Genomic_DNA"/>
</dbReference>
<dbReference type="Gene3D" id="3.30.160.390">
    <property type="entry name" value="Integrase, DNA-binding domain"/>
    <property type="match status" value="1"/>
</dbReference>
<evidence type="ECO:0000256" key="2">
    <source>
        <dbReference type="ARBA" id="ARBA00022908"/>
    </source>
</evidence>
<evidence type="ECO:0000259" key="3">
    <source>
        <dbReference type="Pfam" id="PF13356"/>
    </source>
</evidence>
<proteinExistence type="inferred from homology"/>
<keyword evidence="5" id="KW-1185">Reference proteome</keyword>
<dbReference type="PANTHER" id="PTHR30629">
    <property type="entry name" value="PROPHAGE INTEGRASE"/>
    <property type="match status" value="1"/>
</dbReference>
<dbReference type="InterPro" id="IPR050808">
    <property type="entry name" value="Phage_Integrase"/>
</dbReference>
<sequence>MAQAKLTKRTLDALTAPETGQTFVWDTEIKGFGVRIGAAGTKTFVIQYMNTEGRIRRVKLGRFGVLTVDQARDLAKIKLGAVASGEDPAEDARRARNEMNVSELCEW</sequence>
<reference evidence="4 5" key="1">
    <citation type="submission" date="2020-08" db="EMBL/GenBank/DDBJ databases">
        <title>Genomic Encyclopedia of Type Strains, Phase IV (KMG-IV): sequencing the most valuable type-strain genomes for metagenomic binning, comparative biology and taxonomic classification.</title>
        <authorList>
            <person name="Goeker M."/>
        </authorList>
    </citation>
    <scope>NUCLEOTIDE SEQUENCE [LARGE SCALE GENOMIC DNA]</scope>
    <source>
        <strain evidence="4 5">DSM 27203</strain>
    </source>
</reference>
<evidence type="ECO:0000313" key="5">
    <source>
        <dbReference type="Proteomes" id="UP000554342"/>
    </source>
</evidence>
<dbReference type="PANTHER" id="PTHR30629:SF2">
    <property type="entry name" value="PROPHAGE INTEGRASE INTS-RELATED"/>
    <property type="match status" value="1"/>
</dbReference>
<evidence type="ECO:0000313" key="4">
    <source>
        <dbReference type="EMBL" id="MBB5719852.1"/>
    </source>
</evidence>
<protein>
    <recommendedName>
        <fullName evidence="3">Integrase DNA-binding domain-containing protein</fullName>
    </recommendedName>
</protein>
<gene>
    <name evidence="4" type="ORF">FHR23_002808</name>
</gene>
<evidence type="ECO:0000256" key="1">
    <source>
        <dbReference type="ARBA" id="ARBA00008857"/>
    </source>
</evidence>
<accession>A0A840Z2F5</accession>
<comment type="similarity">
    <text evidence="1">Belongs to the 'phage' integrase family.</text>
</comment>
<dbReference type="GO" id="GO:0015074">
    <property type="term" value="P:DNA integration"/>
    <property type="evidence" value="ECO:0007669"/>
    <property type="project" value="UniProtKB-KW"/>
</dbReference>
<dbReference type="Proteomes" id="UP000554342">
    <property type="component" value="Unassembled WGS sequence"/>
</dbReference>
<keyword evidence="2" id="KW-0229">DNA integration</keyword>